<accession>A0A7W7I3P7</accession>
<gene>
    <name evidence="3" type="ORF">BJ971_006377</name>
</gene>
<dbReference type="InterPro" id="IPR001584">
    <property type="entry name" value="Integrase_cat-core"/>
</dbReference>
<dbReference type="Gene3D" id="3.30.420.10">
    <property type="entry name" value="Ribonuclease H-like superfamily/Ribonuclease H"/>
    <property type="match status" value="1"/>
</dbReference>
<organism evidence="3 4">
    <name type="scientific">Actinoplanes digitatis</name>
    <dbReference type="NCBI Taxonomy" id="1868"/>
    <lineage>
        <taxon>Bacteria</taxon>
        <taxon>Bacillati</taxon>
        <taxon>Actinomycetota</taxon>
        <taxon>Actinomycetes</taxon>
        <taxon>Micromonosporales</taxon>
        <taxon>Micromonosporaceae</taxon>
        <taxon>Actinoplanes</taxon>
    </lineage>
</organism>
<protein>
    <submittedName>
        <fullName evidence="3">Transposase InsO family protein</fullName>
    </submittedName>
</protein>
<dbReference type="GO" id="GO:0003676">
    <property type="term" value="F:nucleic acid binding"/>
    <property type="evidence" value="ECO:0007669"/>
    <property type="project" value="InterPro"/>
</dbReference>
<feature type="domain" description="Integrase catalytic" evidence="2">
    <location>
        <begin position="28"/>
        <end position="84"/>
    </location>
</feature>
<dbReference type="InterPro" id="IPR012337">
    <property type="entry name" value="RNaseH-like_sf"/>
</dbReference>
<dbReference type="SUPFAM" id="SSF53098">
    <property type="entry name" value="Ribonuclease H-like"/>
    <property type="match status" value="1"/>
</dbReference>
<comment type="caution">
    <text evidence="3">The sequence shown here is derived from an EMBL/GenBank/DDBJ whole genome shotgun (WGS) entry which is preliminary data.</text>
</comment>
<sequence>MKHLIRDRDGKYPAVFDAVLADGAQRIRMPRMNAVMERCVRTCRRELLDRALIFSQRHLLHALREYEVFYNTHRPHQGIANARPLAPLPERITDPTGSPT</sequence>
<evidence type="ECO:0000259" key="2">
    <source>
        <dbReference type="Pfam" id="PF13683"/>
    </source>
</evidence>
<proteinExistence type="predicted"/>
<dbReference type="GO" id="GO:0015074">
    <property type="term" value="P:DNA integration"/>
    <property type="evidence" value="ECO:0007669"/>
    <property type="project" value="InterPro"/>
</dbReference>
<name>A0A7W7I3P7_9ACTN</name>
<evidence type="ECO:0000256" key="1">
    <source>
        <dbReference type="SAM" id="MobiDB-lite"/>
    </source>
</evidence>
<dbReference type="RefSeq" id="WP_239087380.1">
    <property type="nucleotide sequence ID" value="NZ_BOMK01000021.1"/>
</dbReference>
<dbReference type="Proteomes" id="UP000578112">
    <property type="component" value="Unassembled WGS sequence"/>
</dbReference>
<keyword evidence="4" id="KW-1185">Reference proteome</keyword>
<dbReference type="Pfam" id="PF13683">
    <property type="entry name" value="rve_3"/>
    <property type="match status" value="1"/>
</dbReference>
<reference evidence="3 4" key="1">
    <citation type="submission" date="2020-08" db="EMBL/GenBank/DDBJ databases">
        <title>Sequencing the genomes of 1000 actinobacteria strains.</title>
        <authorList>
            <person name="Klenk H.-P."/>
        </authorList>
    </citation>
    <scope>NUCLEOTIDE SEQUENCE [LARGE SCALE GENOMIC DNA]</scope>
    <source>
        <strain evidence="3 4">DSM 43149</strain>
    </source>
</reference>
<evidence type="ECO:0000313" key="3">
    <source>
        <dbReference type="EMBL" id="MBB4765821.1"/>
    </source>
</evidence>
<dbReference type="EMBL" id="JACHNH010000001">
    <property type="protein sequence ID" value="MBB4765821.1"/>
    <property type="molecule type" value="Genomic_DNA"/>
</dbReference>
<evidence type="ECO:0000313" key="4">
    <source>
        <dbReference type="Proteomes" id="UP000578112"/>
    </source>
</evidence>
<feature type="region of interest" description="Disordered" evidence="1">
    <location>
        <begin position="80"/>
        <end position="100"/>
    </location>
</feature>
<dbReference type="InterPro" id="IPR036397">
    <property type="entry name" value="RNaseH_sf"/>
</dbReference>
<dbReference type="AlphaFoldDB" id="A0A7W7I3P7"/>